<feature type="region of interest" description="Disordered" evidence="1">
    <location>
        <begin position="289"/>
        <end position="328"/>
    </location>
</feature>
<dbReference type="InterPro" id="IPR011335">
    <property type="entry name" value="Restrct_endonuc-II-like"/>
</dbReference>
<dbReference type="InterPro" id="IPR019080">
    <property type="entry name" value="YqaJ_viral_recombinase"/>
</dbReference>
<dbReference type="Proteomes" id="UP000095342">
    <property type="component" value="Plasmid pAPV6"/>
</dbReference>
<dbReference type="Pfam" id="PF09588">
    <property type="entry name" value="YqaJ"/>
    <property type="match status" value="1"/>
</dbReference>
<dbReference type="SUPFAM" id="SSF52980">
    <property type="entry name" value="Restriction endonuclease-like"/>
    <property type="match status" value="1"/>
</dbReference>
<evidence type="ECO:0000256" key="1">
    <source>
        <dbReference type="SAM" id="MobiDB-lite"/>
    </source>
</evidence>
<organism evidence="3 4">
    <name type="scientific">Acidihalobacter aeolianus</name>
    <dbReference type="NCBI Taxonomy" id="2792603"/>
    <lineage>
        <taxon>Bacteria</taxon>
        <taxon>Pseudomonadati</taxon>
        <taxon>Pseudomonadota</taxon>
        <taxon>Gammaproteobacteria</taxon>
        <taxon>Chromatiales</taxon>
        <taxon>Ectothiorhodospiraceae</taxon>
        <taxon>Acidihalobacter</taxon>
    </lineage>
</organism>
<protein>
    <recommendedName>
        <fullName evidence="2">YqaJ viral recombinase domain-containing protein</fullName>
    </recommendedName>
</protein>
<keyword evidence="4" id="KW-1185">Reference proteome</keyword>
<dbReference type="InterPro" id="IPR011604">
    <property type="entry name" value="PDDEXK-like_dom_sf"/>
</dbReference>
<keyword evidence="3" id="KW-0614">Plasmid</keyword>
<accession>A0A1D8KCP5</accession>
<proteinExistence type="predicted"/>
<feature type="domain" description="YqaJ viral recombinase" evidence="2">
    <location>
        <begin position="11"/>
        <end position="143"/>
    </location>
</feature>
<dbReference type="EMBL" id="CP017449">
    <property type="protein sequence ID" value="AOV18713.1"/>
    <property type="molecule type" value="Genomic_DNA"/>
</dbReference>
<dbReference type="KEGG" id="aaeo:BJI67_15830"/>
<dbReference type="RefSeq" id="WP_070074236.1">
    <property type="nucleotide sequence ID" value="NZ_CP017449.1"/>
</dbReference>
<name>A0A1D8KCP5_9GAMM</name>
<sequence length="328" mass="36842">MFVPLVQGTPEWLLWREDRFQSSEAPMIMGLSPFKTAYRLWQEKTKQVPPLPPHPGMIRGLQEEPIAREHREFQTLIETPPACLECELEGLRLGASLDGYAARPNARHLLREIKAPANPDHEAALAGFIPKKYRDQMEHQALVICTAFSCDIRDLEAEYVSWRPGHPKGEMAVVPFEPNPDRWKQLIKAYHVFQQHLDDGTEPLGDAFLAAAWVWRQANEAHDDAKFAVEQARQLIIEAMPDGVDRNEGGGVLVTRSTRVGSLNNEAIFKALQSEFSIPDERLAELKAAHRGKDTETWRITPKGDPTSPPAVLPTPATEEAAPSGWAW</sequence>
<gene>
    <name evidence="3" type="ORF">BJI67_15830</name>
</gene>
<evidence type="ECO:0000313" key="3">
    <source>
        <dbReference type="EMBL" id="AOV18713.1"/>
    </source>
</evidence>
<geneLocation type="plasmid" evidence="4">
    <name>papv6</name>
</geneLocation>
<dbReference type="AlphaFoldDB" id="A0A1D8KCP5"/>
<evidence type="ECO:0000313" key="4">
    <source>
        <dbReference type="Proteomes" id="UP000095342"/>
    </source>
</evidence>
<dbReference type="Gene3D" id="3.90.320.10">
    <property type="match status" value="1"/>
</dbReference>
<dbReference type="InterPro" id="IPR017482">
    <property type="entry name" value="Lambda-type_endonuclease"/>
</dbReference>
<dbReference type="NCBIfam" id="TIGR03033">
    <property type="entry name" value="phage_rel_nuc"/>
    <property type="match status" value="1"/>
</dbReference>
<reference evidence="3 4" key="1">
    <citation type="submission" date="2016-09" db="EMBL/GenBank/DDBJ databases">
        <title>Acidihalobacter prosperus V6 (DSM14174).</title>
        <authorList>
            <person name="Khaleque H.N."/>
            <person name="Ramsay J.P."/>
            <person name="Murphy R.J.T."/>
            <person name="Kaksonen A.H."/>
            <person name="Boxall N.J."/>
            <person name="Watkin E.L.J."/>
        </authorList>
    </citation>
    <scope>NUCLEOTIDE SEQUENCE [LARGE SCALE GENOMIC DNA]</scope>
    <source>
        <strain evidence="3 4">V6</strain>
        <plasmid evidence="4">papv6</plasmid>
    </source>
</reference>
<evidence type="ECO:0000259" key="2">
    <source>
        <dbReference type="Pfam" id="PF09588"/>
    </source>
</evidence>